<dbReference type="InterPro" id="IPR050625">
    <property type="entry name" value="ParA/MinD_ATPase"/>
</dbReference>
<evidence type="ECO:0000313" key="2">
    <source>
        <dbReference type="EMBL" id="MPV90354.1"/>
    </source>
</evidence>
<dbReference type="PANTHER" id="PTHR43384">
    <property type="entry name" value="SEPTUM SITE-DETERMINING PROTEIN MIND HOMOLOG, CHLOROPLASTIC-RELATED"/>
    <property type="match status" value="1"/>
</dbReference>
<dbReference type="InterPro" id="IPR027417">
    <property type="entry name" value="P-loop_NTPase"/>
</dbReference>
<sequence>MSILLATTSTDLEDRIQRATSGHVLSIKGPLPDRPEELLYRLVGSPVPQVVVLDAQASSVQALGLAAGFAVTSPGTSVLLVSDLWQEIGMDAMRAGVLDILHPSAEIADIQVALERAERVAQLRGQPQTTAPTTVDPTTATVAGGRVISVVSPKGGVGKTTVSTNLAVGLAKAAPQSVVLVDLDIQFGDVANALNLEPEYQLPQMVRGDAARDTMVLKTFLALHPTGLYVVSGPESPIEADGIDGEMVGHLLDQLAAEFRFVVVDTAPGLSEHTLAAMDRTTDLVLITSMDVHGVRGLRKELDTLDDLGMFTDARHIVLNFAENGRGLSTADVRATLGTDVDLVLPVSRSVPASVNQGIPLLQSSMRSPVTKELARLVARFAPPVSTGRGRHRRSWVGAR</sequence>
<dbReference type="Gene3D" id="3.40.50.300">
    <property type="entry name" value="P-loop containing nucleotide triphosphate hydrolases"/>
    <property type="match status" value="1"/>
</dbReference>
<accession>A0A7J9V324</accession>
<proteinExistence type="predicted"/>
<dbReference type="RefSeq" id="WP_152233152.1">
    <property type="nucleotide sequence ID" value="NZ_BAAAOT010000029.1"/>
</dbReference>
<dbReference type="GO" id="GO:0005829">
    <property type="term" value="C:cytosol"/>
    <property type="evidence" value="ECO:0007669"/>
    <property type="project" value="TreeGrafter"/>
</dbReference>
<dbReference type="OrthoDB" id="3448281at2"/>
<dbReference type="GO" id="GO:0005524">
    <property type="term" value="F:ATP binding"/>
    <property type="evidence" value="ECO:0007669"/>
    <property type="project" value="TreeGrafter"/>
</dbReference>
<gene>
    <name evidence="2" type="ORF">GB882_16895</name>
</gene>
<comment type="caution">
    <text evidence="2">The sequence shown here is derived from an EMBL/GenBank/DDBJ whole genome shotgun (WGS) entry which is preliminary data.</text>
</comment>
<dbReference type="InterPro" id="IPR025669">
    <property type="entry name" value="AAA_dom"/>
</dbReference>
<reference evidence="2 3" key="1">
    <citation type="submission" date="2019-10" db="EMBL/GenBank/DDBJ databases">
        <title>Georgenia wutianyii sp. nov. and Georgenia yuyongxinii sp. nov. isolated from plateau pika (Ochotona curzoniae) in the Qinghai-Tibet plateau of China.</title>
        <authorList>
            <person name="Tian Z."/>
        </authorList>
    </citation>
    <scope>NUCLEOTIDE SEQUENCE [LARGE SCALE GENOMIC DNA]</scope>
    <source>
        <strain evidence="2 3">JCM 15130</strain>
    </source>
</reference>
<protein>
    <submittedName>
        <fullName evidence="2">AAA family ATPase</fullName>
    </submittedName>
</protein>
<evidence type="ECO:0000259" key="1">
    <source>
        <dbReference type="Pfam" id="PF13614"/>
    </source>
</evidence>
<dbReference type="SUPFAM" id="SSF52540">
    <property type="entry name" value="P-loop containing nucleoside triphosphate hydrolases"/>
    <property type="match status" value="1"/>
</dbReference>
<dbReference type="PANTHER" id="PTHR43384:SF13">
    <property type="entry name" value="SLR0110 PROTEIN"/>
    <property type="match status" value="1"/>
</dbReference>
<dbReference type="GO" id="GO:0016887">
    <property type="term" value="F:ATP hydrolysis activity"/>
    <property type="evidence" value="ECO:0007669"/>
    <property type="project" value="TreeGrafter"/>
</dbReference>
<dbReference type="AlphaFoldDB" id="A0A7J9V324"/>
<keyword evidence="3" id="KW-1185">Reference proteome</keyword>
<dbReference type="GO" id="GO:0009898">
    <property type="term" value="C:cytoplasmic side of plasma membrane"/>
    <property type="evidence" value="ECO:0007669"/>
    <property type="project" value="TreeGrafter"/>
</dbReference>
<dbReference type="Proteomes" id="UP000429644">
    <property type="component" value="Unassembled WGS sequence"/>
</dbReference>
<evidence type="ECO:0000313" key="3">
    <source>
        <dbReference type="Proteomes" id="UP000429644"/>
    </source>
</evidence>
<dbReference type="EMBL" id="WHPD01003636">
    <property type="protein sequence ID" value="MPV90354.1"/>
    <property type="molecule type" value="Genomic_DNA"/>
</dbReference>
<dbReference type="GO" id="GO:0051782">
    <property type="term" value="P:negative regulation of cell division"/>
    <property type="evidence" value="ECO:0007669"/>
    <property type="project" value="TreeGrafter"/>
</dbReference>
<dbReference type="Pfam" id="PF13614">
    <property type="entry name" value="AAA_31"/>
    <property type="match status" value="1"/>
</dbReference>
<feature type="domain" description="AAA" evidence="1">
    <location>
        <begin position="146"/>
        <end position="306"/>
    </location>
</feature>
<organism evidence="2 3">
    <name type="scientific">Georgenia ruanii</name>
    <dbReference type="NCBI Taxonomy" id="348442"/>
    <lineage>
        <taxon>Bacteria</taxon>
        <taxon>Bacillati</taxon>
        <taxon>Actinomycetota</taxon>
        <taxon>Actinomycetes</taxon>
        <taxon>Micrococcales</taxon>
        <taxon>Bogoriellaceae</taxon>
        <taxon>Georgenia</taxon>
    </lineage>
</organism>
<name>A0A7J9V324_9MICO</name>